<dbReference type="NCBIfam" id="NF041635">
    <property type="entry name" value="STM3941_fam"/>
    <property type="match status" value="1"/>
</dbReference>
<feature type="transmembrane region" description="Helical" evidence="1">
    <location>
        <begin position="12"/>
        <end position="31"/>
    </location>
</feature>
<keyword evidence="1" id="KW-1133">Transmembrane helix</keyword>
<dbReference type="Proteomes" id="UP001319180">
    <property type="component" value="Unassembled WGS sequence"/>
</dbReference>
<proteinExistence type="predicted"/>
<evidence type="ECO:0008006" key="4">
    <source>
        <dbReference type="Google" id="ProtNLM"/>
    </source>
</evidence>
<protein>
    <recommendedName>
        <fullName evidence="4">PH domain-containing protein</fullName>
    </recommendedName>
</protein>
<accession>A0AAP2DCU4</accession>
<evidence type="ECO:0000313" key="2">
    <source>
        <dbReference type="EMBL" id="MBT1688450.1"/>
    </source>
</evidence>
<evidence type="ECO:0000256" key="1">
    <source>
        <dbReference type="SAM" id="Phobius"/>
    </source>
</evidence>
<name>A0AAP2DCU4_9BACT</name>
<sequence>MEIKLYKSPWKALLLLVVCLLFVAIGIWMLNDPEADRFWAWCCIGFFGLGVPLSLFNMFDRRPQIILNEVGVFDRTAFKQVIPWDVIRDAYLLNINQTRFICLIVDKQYEPSRKKGRFMRGFTRMSKSLTGAQELNINLAAVSVDATKLGQFVLEMARLAPEARRERVRAGLLPAKG</sequence>
<evidence type="ECO:0000313" key="3">
    <source>
        <dbReference type="Proteomes" id="UP001319180"/>
    </source>
</evidence>
<gene>
    <name evidence="2" type="ORF">KK078_17905</name>
</gene>
<feature type="transmembrane region" description="Helical" evidence="1">
    <location>
        <begin position="37"/>
        <end position="56"/>
    </location>
</feature>
<dbReference type="InterPro" id="IPR048136">
    <property type="entry name" value="STM3941-like"/>
</dbReference>
<organism evidence="2 3">
    <name type="scientific">Dawidia soli</name>
    <dbReference type="NCBI Taxonomy" id="2782352"/>
    <lineage>
        <taxon>Bacteria</taxon>
        <taxon>Pseudomonadati</taxon>
        <taxon>Bacteroidota</taxon>
        <taxon>Cytophagia</taxon>
        <taxon>Cytophagales</taxon>
        <taxon>Chryseotaleaceae</taxon>
        <taxon>Dawidia</taxon>
    </lineage>
</organism>
<reference evidence="2 3" key="1">
    <citation type="submission" date="2021-05" db="EMBL/GenBank/DDBJ databases">
        <title>A Polyphasic approach of four new species of the genus Ohtaekwangia: Ohtaekwangia histidinii sp. nov., Ohtaekwangia cretensis sp. nov., Ohtaekwangia indiensis sp. nov., Ohtaekwangia reichenbachii sp. nov. from diverse environment.</title>
        <authorList>
            <person name="Octaviana S."/>
        </authorList>
    </citation>
    <scope>NUCLEOTIDE SEQUENCE [LARGE SCALE GENOMIC DNA]</scope>
    <source>
        <strain evidence="2 3">PWU37</strain>
    </source>
</reference>
<keyword evidence="1" id="KW-0472">Membrane</keyword>
<keyword evidence="1" id="KW-0812">Transmembrane</keyword>
<dbReference type="EMBL" id="JAHESC010000026">
    <property type="protein sequence ID" value="MBT1688450.1"/>
    <property type="molecule type" value="Genomic_DNA"/>
</dbReference>
<dbReference type="RefSeq" id="WP_254091677.1">
    <property type="nucleotide sequence ID" value="NZ_JAHESC010000026.1"/>
</dbReference>
<comment type="caution">
    <text evidence="2">The sequence shown here is derived from an EMBL/GenBank/DDBJ whole genome shotgun (WGS) entry which is preliminary data.</text>
</comment>
<dbReference type="AlphaFoldDB" id="A0AAP2DCU4"/>
<keyword evidence="3" id="KW-1185">Reference proteome</keyword>